<dbReference type="CDD" id="cd06261">
    <property type="entry name" value="TM_PBP2"/>
    <property type="match status" value="1"/>
</dbReference>
<dbReference type="AlphaFoldDB" id="A0ABC9U2M7"/>
<evidence type="ECO:0000259" key="8">
    <source>
        <dbReference type="PROSITE" id="PS50928"/>
    </source>
</evidence>
<evidence type="ECO:0000256" key="2">
    <source>
        <dbReference type="ARBA" id="ARBA00022448"/>
    </source>
</evidence>
<keyword evidence="4 7" id="KW-0812">Transmembrane</keyword>
<keyword evidence="6 7" id="KW-0472">Membrane</keyword>
<dbReference type="InterPro" id="IPR000515">
    <property type="entry name" value="MetI-like"/>
</dbReference>
<dbReference type="EMBL" id="AWSU01000040">
    <property type="protein sequence ID" value="ERI80043.1"/>
    <property type="molecule type" value="Genomic_DNA"/>
</dbReference>
<protein>
    <submittedName>
        <fullName evidence="9">ABC transporter, permease protein</fullName>
    </submittedName>
</protein>
<feature type="transmembrane region" description="Helical" evidence="7">
    <location>
        <begin position="12"/>
        <end position="31"/>
    </location>
</feature>
<dbReference type="PANTHER" id="PTHR43163:SF6">
    <property type="entry name" value="DIPEPTIDE TRANSPORT SYSTEM PERMEASE PROTEIN DPPB-RELATED"/>
    <property type="match status" value="1"/>
</dbReference>
<keyword evidence="5 7" id="KW-1133">Transmembrane helix</keyword>
<comment type="caution">
    <text evidence="9">The sequence shown here is derived from an EMBL/GenBank/DDBJ whole genome shotgun (WGS) entry which is preliminary data.</text>
</comment>
<evidence type="ECO:0000256" key="3">
    <source>
        <dbReference type="ARBA" id="ARBA00022475"/>
    </source>
</evidence>
<keyword evidence="3" id="KW-1003">Cell membrane</keyword>
<keyword evidence="2 7" id="KW-0813">Transport</keyword>
<feature type="transmembrane region" description="Helical" evidence="7">
    <location>
        <begin position="100"/>
        <end position="121"/>
    </location>
</feature>
<evidence type="ECO:0000256" key="7">
    <source>
        <dbReference type="RuleBase" id="RU363032"/>
    </source>
</evidence>
<reference evidence="9 10" key="1">
    <citation type="submission" date="2013-07" db="EMBL/GenBank/DDBJ databases">
        <authorList>
            <person name="Weinstock G."/>
            <person name="Sodergren E."/>
            <person name="Wylie T."/>
            <person name="Fulton L."/>
            <person name="Fulton R."/>
            <person name="Fronick C."/>
            <person name="O'Laughlin M."/>
            <person name="Godfrey J."/>
            <person name="Miner T."/>
            <person name="Herter B."/>
            <person name="Appelbaum E."/>
            <person name="Cordes M."/>
            <person name="Lek S."/>
            <person name="Wollam A."/>
            <person name="Pepin K.H."/>
            <person name="Palsikar V.B."/>
            <person name="Mitreva M."/>
            <person name="Wilson R.K."/>
        </authorList>
    </citation>
    <scope>NUCLEOTIDE SEQUENCE [LARGE SCALE GENOMIC DNA]</scope>
    <source>
        <strain evidence="9 10">ATCC 14940</strain>
    </source>
</reference>
<organism evidence="9 10">
    <name type="scientific">[Clostridium] symbiosum ATCC 14940</name>
    <dbReference type="NCBI Taxonomy" id="411472"/>
    <lineage>
        <taxon>Bacteria</taxon>
        <taxon>Bacillati</taxon>
        <taxon>Bacillota</taxon>
        <taxon>Clostridia</taxon>
        <taxon>Lachnospirales</taxon>
        <taxon>Lachnospiraceae</taxon>
        <taxon>Otoolea</taxon>
    </lineage>
</organism>
<dbReference type="PROSITE" id="PS50928">
    <property type="entry name" value="ABC_TM1"/>
    <property type="match status" value="1"/>
</dbReference>
<dbReference type="PANTHER" id="PTHR43163">
    <property type="entry name" value="DIPEPTIDE TRANSPORT SYSTEM PERMEASE PROTEIN DPPB-RELATED"/>
    <property type="match status" value="1"/>
</dbReference>
<name>A0ABC9U2M7_CLOSY</name>
<dbReference type="GO" id="GO:0005886">
    <property type="term" value="C:plasma membrane"/>
    <property type="evidence" value="ECO:0007669"/>
    <property type="project" value="UniProtKB-SubCell"/>
</dbReference>
<dbReference type="SUPFAM" id="SSF161098">
    <property type="entry name" value="MetI-like"/>
    <property type="match status" value="1"/>
</dbReference>
<dbReference type="RefSeq" id="WP_009297089.1">
    <property type="nucleotide sequence ID" value="NZ_KE992790.1"/>
</dbReference>
<dbReference type="Pfam" id="PF00528">
    <property type="entry name" value="BPD_transp_1"/>
    <property type="match status" value="1"/>
</dbReference>
<evidence type="ECO:0000256" key="6">
    <source>
        <dbReference type="ARBA" id="ARBA00023136"/>
    </source>
</evidence>
<feature type="transmembrane region" description="Helical" evidence="7">
    <location>
        <begin position="133"/>
        <end position="156"/>
    </location>
</feature>
<proteinExistence type="inferred from homology"/>
<comment type="subcellular location">
    <subcellularLocation>
        <location evidence="1 7">Cell membrane</location>
        <topology evidence="1 7">Multi-pass membrane protein</topology>
    </subcellularLocation>
</comment>
<evidence type="ECO:0000313" key="10">
    <source>
        <dbReference type="Proteomes" id="UP000016491"/>
    </source>
</evidence>
<evidence type="ECO:0000256" key="5">
    <source>
        <dbReference type="ARBA" id="ARBA00022989"/>
    </source>
</evidence>
<feature type="transmembrane region" description="Helical" evidence="7">
    <location>
        <begin position="168"/>
        <end position="191"/>
    </location>
</feature>
<feature type="transmembrane region" description="Helical" evidence="7">
    <location>
        <begin position="230"/>
        <end position="255"/>
    </location>
</feature>
<gene>
    <name evidence="9" type="ORF">CLOSYM_00515</name>
</gene>
<comment type="similarity">
    <text evidence="7">Belongs to the binding-protein-dependent transport system permease family.</text>
</comment>
<evidence type="ECO:0000256" key="1">
    <source>
        <dbReference type="ARBA" id="ARBA00004651"/>
    </source>
</evidence>
<feature type="transmembrane region" description="Helical" evidence="7">
    <location>
        <begin position="275"/>
        <end position="298"/>
    </location>
</feature>
<dbReference type="Gene3D" id="1.10.3720.10">
    <property type="entry name" value="MetI-like"/>
    <property type="match status" value="1"/>
</dbReference>
<dbReference type="Pfam" id="PF19300">
    <property type="entry name" value="BPD_transp_1_N"/>
    <property type="match status" value="1"/>
</dbReference>
<feature type="domain" description="ABC transmembrane type-1" evidence="8">
    <location>
        <begin position="94"/>
        <end position="291"/>
    </location>
</feature>
<evidence type="ECO:0000313" key="9">
    <source>
        <dbReference type="EMBL" id="ERI80043.1"/>
    </source>
</evidence>
<evidence type="ECO:0000256" key="4">
    <source>
        <dbReference type="ARBA" id="ARBA00022692"/>
    </source>
</evidence>
<dbReference type="InterPro" id="IPR035906">
    <property type="entry name" value="MetI-like_sf"/>
</dbReference>
<sequence>MAKYLGKRLLQSLIAILGITIIVFLVLNIAGDPVALMLPETASFEEIAAMREKMGYNDPIFVQYFRFLGNALHGDFGMSYNYGVPALQIVLERVPATVTLALAAMGISLLIGIPAGIISAVKRNTVLDTVIRSLALLGQCVPAFWLGIMMMLLFSVKLKLLPTSGFDSWSALFMPAFTLGVFTAATITRMLRSNMIEIMSKEYIDVAKAKGLKNFAVVMKHAFKNALSSVLTVVGLQIAGLLGGSVITETVFSWPGIGRLLVQSINNSDFMVVEVIVILMAVTFVVVNFIVDVLYCVINPRIRLQ</sequence>
<dbReference type="Proteomes" id="UP000016491">
    <property type="component" value="Unassembled WGS sequence"/>
</dbReference>
<accession>A0ABC9U2M7</accession>
<dbReference type="InterPro" id="IPR045621">
    <property type="entry name" value="BPD_transp_1_N"/>
</dbReference>